<evidence type="ECO:0000256" key="1">
    <source>
        <dbReference type="SAM" id="SignalP"/>
    </source>
</evidence>
<dbReference type="AlphaFoldDB" id="A0A926WC78"/>
<sequence length="165" mass="18800">MKIKFLSSAVLFLLITSVSLPTSAQSLTNRNELAANVKDTEKINNIKKLLEITGAKSLTQQILNQMLNSMKSEYNQVPAKFWDTFAAELNPDEMIKEYIPLYDKYFTNEEIKALIAFYQTPIGQKTLTVTPQITRDSTEIGIKYGREAAQRALQKLESEGYIRNR</sequence>
<protein>
    <submittedName>
        <fullName evidence="3">DUF2059 domain-containing protein</fullName>
    </submittedName>
</protein>
<gene>
    <name evidence="3" type="ORF">H6G06_00245</name>
</gene>
<comment type="caution">
    <text evidence="3">The sequence shown here is derived from an EMBL/GenBank/DDBJ whole genome shotgun (WGS) entry which is preliminary data.</text>
</comment>
<keyword evidence="1" id="KW-0732">Signal</keyword>
<accession>A0A926WC78</accession>
<dbReference type="EMBL" id="JACJQU010000001">
    <property type="protein sequence ID" value="MBD2291946.1"/>
    <property type="molecule type" value="Genomic_DNA"/>
</dbReference>
<dbReference type="RefSeq" id="WP_190555934.1">
    <property type="nucleotide sequence ID" value="NZ_JACJQU010000001.1"/>
</dbReference>
<dbReference type="InterPro" id="IPR018637">
    <property type="entry name" value="DUF2059"/>
</dbReference>
<feature type="domain" description="DUF2059" evidence="2">
    <location>
        <begin position="92"/>
        <end position="150"/>
    </location>
</feature>
<dbReference type="Pfam" id="PF09832">
    <property type="entry name" value="DUF2059"/>
    <property type="match status" value="1"/>
</dbReference>
<evidence type="ECO:0000259" key="2">
    <source>
        <dbReference type="Pfam" id="PF09832"/>
    </source>
</evidence>
<dbReference type="Proteomes" id="UP000662185">
    <property type="component" value="Unassembled WGS sequence"/>
</dbReference>
<feature type="signal peptide" evidence="1">
    <location>
        <begin position="1"/>
        <end position="24"/>
    </location>
</feature>
<name>A0A926WC78_9NOST</name>
<organism evidence="3 4">
    <name type="scientific">Anabaena sphaerica FACHB-251</name>
    <dbReference type="NCBI Taxonomy" id="2692883"/>
    <lineage>
        <taxon>Bacteria</taxon>
        <taxon>Bacillati</taxon>
        <taxon>Cyanobacteriota</taxon>
        <taxon>Cyanophyceae</taxon>
        <taxon>Nostocales</taxon>
        <taxon>Nostocaceae</taxon>
        <taxon>Anabaena</taxon>
    </lineage>
</organism>
<feature type="chain" id="PRO_5037525890" evidence="1">
    <location>
        <begin position="25"/>
        <end position="165"/>
    </location>
</feature>
<keyword evidence="4" id="KW-1185">Reference proteome</keyword>
<reference evidence="4" key="1">
    <citation type="journal article" date="2020" name="ISME J.">
        <title>Comparative genomics reveals insights into cyanobacterial evolution and habitat adaptation.</title>
        <authorList>
            <person name="Chen M.Y."/>
            <person name="Teng W.K."/>
            <person name="Zhao L."/>
            <person name="Hu C.X."/>
            <person name="Zhou Y.K."/>
            <person name="Han B.P."/>
            <person name="Song L.R."/>
            <person name="Shu W.S."/>
        </authorList>
    </citation>
    <scope>NUCLEOTIDE SEQUENCE [LARGE SCALE GENOMIC DNA]</scope>
    <source>
        <strain evidence="4">FACHB-251</strain>
    </source>
</reference>
<evidence type="ECO:0000313" key="3">
    <source>
        <dbReference type="EMBL" id="MBD2291946.1"/>
    </source>
</evidence>
<proteinExistence type="predicted"/>
<evidence type="ECO:0000313" key="4">
    <source>
        <dbReference type="Proteomes" id="UP000662185"/>
    </source>
</evidence>